<dbReference type="EMBL" id="QLUW01000001">
    <property type="protein sequence ID" value="RAP77623.1"/>
    <property type="molecule type" value="Genomic_DNA"/>
</dbReference>
<evidence type="ECO:0000313" key="3">
    <source>
        <dbReference type="Proteomes" id="UP000249260"/>
    </source>
</evidence>
<gene>
    <name evidence="2" type="ORF">DL346_03880</name>
</gene>
<keyword evidence="3" id="KW-1185">Reference proteome</keyword>
<sequence length="219" mass="23416">MLRAISGGPVYVSDRVGETNASALLPLILSDGRVLRADKPGVPTEDVLLVNPAETAVPLKIQSRTGDCGLLAAFHIHADAAPLEGELRLADITGLEDEAYAVYEHFGRTATTLTEEEPHRFTVERGKPRMFTAAPYRNGFAGFGLVDKYVSAAAVTWQNVQPDRAVILLPEGGTYGFASQTAPVSARVNGLQVEIRAEEGFYSIACGTGTGLLVEILFQ</sequence>
<proteinExistence type="predicted"/>
<dbReference type="InterPro" id="IPR008811">
    <property type="entry name" value="Glycosyl_hydrolases_36"/>
</dbReference>
<organism evidence="2 3">
    <name type="scientific">Paenibacillus montanisoli</name>
    <dbReference type="NCBI Taxonomy" id="2081970"/>
    <lineage>
        <taxon>Bacteria</taxon>
        <taxon>Bacillati</taxon>
        <taxon>Bacillota</taxon>
        <taxon>Bacilli</taxon>
        <taxon>Bacillales</taxon>
        <taxon>Paenibacillaceae</taxon>
        <taxon>Paenibacillus</taxon>
    </lineage>
</organism>
<accession>A0A328U770</accession>
<name>A0A328U770_9BACL</name>
<dbReference type="Proteomes" id="UP000249260">
    <property type="component" value="Unassembled WGS sequence"/>
</dbReference>
<dbReference type="Pfam" id="PF05691">
    <property type="entry name" value="Raffinose_syn"/>
    <property type="match status" value="1"/>
</dbReference>
<dbReference type="PANTHER" id="PTHR31268">
    <property type="match status" value="1"/>
</dbReference>
<evidence type="ECO:0000313" key="2">
    <source>
        <dbReference type="EMBL" id="RAP77623.1"/>
    </source>
</evidence>
<reference evidence="2 3" key="1">
    <citation type="submission" date="2018-06" db="EMBL/GenBank/DDBJ databases">
        <title>Paenibacillus montanisoli sp. nov., isolated from mountain area soil.</title>
        <authorList>
            <person name="Wu M."/>
        </authorList>
    </citation>
    <scope>NUCLEOTIDE SEQUENCE [LARGE SCALE GENOMIC DNA]</scope>
    <source>
        <strain evidence="2 3">RA17</strain>
    </source>
</reference>
<keyword evidence="1" id="KW-0119">Carbohydrate metabolism</keyword>
<evidence type="ECO:0000256" key="1">
    <source>
        <dbReference type="ARBA" id="ARBA00023277"/>
    </source>
</evidence>
<dbReference type="AlphaFoldDB" id="A0A328U770"/>
<protein>
    <submittedName>
        <fullName evidence="2">Uncharacterized protein</fullName>
    </submittedName>
</protein>
<dbReference type="OrthoDB" id="9758822at2"/>
<dbReference type="PANTHER" id="PTHR31268:SF32">
    <property type="entry name" value="GALACTINOL--SUCROSE GALACTOSYLTRANSFERASE 2-RELATED"/>
    <property type="match status" value="1"/>
</dbReference>
<comment type="caution">
    <text evidence="2">The sequence shown here is derived from an EMBL/GenBank/DDBJ whole genome shotgun (WGS) entry which is preliminary data.</text>
</comment>